<evidence type="ECO:0000313" key="2">
    <source>
        <dbReference type="Proteomes" id="UP001597545"/>
    </source>
</evidence>
<accession>A0ABW5KMF6</accession>
<dbReference type="Proteomes" id="UP001597545">
    <property type="component" value="Unassembled WGS sequence"/>
</dbReference>
<dbReference type="RefSeq" id="WP_380906165.1">
    <property type="nucleotide sequence ID" value="NZ_JBHUEG010000018.1"/>
</dbReference>
<gene>
    <name evidence="1" type="ORF">ACFSR5_19450</name>
</gene>
<keyword evidence="2" id="KW-1185">Reference proteome</keyword>
<sequence length="53" mass="6115">MNFTFSAEQKMKVGSSVSEYRFRYQTTSMLLRLNAMVVNDRGKGFVSGIRYVL</sequence>
<protein>
    <submittedName>
        <fullName evidence="1">Uncharacterized protein</fullName>
    </submittedName>
</protein>
<organism evidence="1 2">
    <name type="scientific">Sphingobacterium suaedae</name>
    <dbReference type="NCBI Taxonomy" id="1686402"/>
    <lineage>
        <taxon>Bacteria</taxon>
        <taxon>Pseudomonadati</taxon>
        <taxon>Bacteroidota</taxon>
        <taxon>Sphingobacteriia</taxon>
        <taxon>Sphingobacteriales</taxon>
        <taxon>Sphingobacteriaceae</taxon>
        <taxon>Sphingobacterium</taxon>
    </lineage>
</organism>
<dbReference type="EMBL" id="JBHULR010000021">
    <property type="protein sequence ID" value="MFD2549829.1"/>
    <property type="molecule type" value="Genomic_DNA"/>
</dbReference>
<comment type="caution">
    <text evidence="1">The sequence shown here is derived from an EMBL/GenBank/DDBJ whole genome shotgun (WGS) entry which is preliminary data.</text>
</comment>
<evidence type="ECO:0000313" key="1">
    <source>
        <dbReference type="EMBL" id="MFD2549829.1"/>
    </source>
</evidence>
<name>A0ABW5KMF6_9SPHI</name>
<reference evidence="2" key="1">
    <citation type="journal article" date="2019" name="Int. J. Syst. Evol. Microbiol.">
        <title>The Global Catalogue of Microorganisms (GCM) 10K type strain sequencing project: providing services to taxonomists for standard genome sequencing and annotation.</title>
        <authorList>
            <consortium name="The Broad Institute Genomics Platform"/>
            <consortium name="The Broad Institute Genome Sequencing Center for Infectious Disease"/>
            <person name="Wu L."/>
            <person name="Ma J."/>
        </authorList>
    </citation>
    <scope>NUCLEOTIDE SEQUENCE [LARGE SCALE GENOMIC DNA]</scope>
    <source>
        <strain evidence="2">KCTC 42662</strain>
    </source>
</reference>
<proteinExistence type="predicted"/>